<protein>
    <submittedName>
        <fullName evidence="1">Uncharacterized protein</fullName>
    </submittedName>
</protein>
<gene>
    <name evidence="1" type="ORF">G6F50_015056</name>
</gene>
<evidence type="ECO:0000313" key="2">
    <source>
        <dbReference type="Proteomes" id="UP000740926"/>
    </source>
</evidence>
<proteinExistence type="predicted"/>
<name>A0A9P6Y075_9FUNG</name>
<keyword evidence="2" id="KW-1185">Reference proteome</keyword>
<dbReference type="EMBL" id="JAANIU010007879">
    <property type="protein sequence ID" value="KAG1536467.1"/>
    <property type="molecule type" value="Genomic_DNA"/>
</dbReference>
<comment type="caution">
    <text evidence="1">The sequence shown here is derived from an EMBL/GenBank/DDBJ whole genome shotgun (WGS) entry which is preliminary data.</text>
</comment>
<reference evidence="1 2" key="1">
    <citation type="journal article" date="2020" name="Microb. Genom.">
        <title>Genetic diversity of clinical and environmental Mucorales isolates obtained from an investigation of mucormycosis cases among solid organ transplant recipients.</title>
        <authorList>
            <person name="Nguyen M.H."/>
            <person name="Kaul D."/>
            <person name="Muto C."/>
            <person name="Cheng S.J."/>
            <person name="Richter R.A."/>
            <person name="Bruno V.M."/>
            <person name="Liu G."/>
            <person name="Beyhan S."/>
            <person name="Sundermann A.J."/>
            <person name="Mounaud S."/>
            <person name="Pasculle A.W."/>
            <person name="Nierman W.C."/>
            <person name="Driscoll E."/>
            <person name="Cumbie R."/>
            <person name="Clancy C.J."/>
            <person name="Dupont C.L."/>
        </authorList>
    </citation>
    <scope>NUCLEOTIDE SEQUENCE [LARGE SCALE GENOMIC DNA]</scope>
    <source>
        <strain evidence="1 2">GL24</strain>
    </source>
</reference>
<dbReference type="Proteomes" id="UP000740926">
    <property type="component" value="Unassembled WGS sequence"/>
</dbReference>
<sequence>MDGISQSKAAIRHCGAAQVNLVWALTMRQHGDWIAPEEFRSIIAHAPGFEWIDEDQAWYWFGIDGSANRVVNRALDILSNAKGALDIEVISRGVTRHSRIASSDVAEDAGIWPPMEVVHSGRQEGSCTLNR</sequence>
<evidence type="ECO:0000313" key="1">
    <source>
        <dbReference type="EMBL" id="KAG1536467.1"/>
    </source>
</evidence>
<accession>A0A9P6Y075</accession>
<organism evidence="1 2">
    <name type="scientific">Rhizopus delemar</name>
    <dbReference type="NCBI Taxonomy" id="936053"/>
    <lineage>
        <taxon>Eukaryota</taxon>
        <taxon>Fungi</taxon>
        <taxon>Fungi incertae sedis</taxon>
        <taxon>Mucoromycota</taxon>
        <taxon>Mucoromycotina</taxon>
        <taxon>Mucoromycetes</taxon>
        <taxon>Mucorales</taxon>
        <taxon>Mucorineae</taxon>
        <taxon>Rhizopodaceae</taxon>
        <taxon>Rhizopus</taxon>
    </lineage>
</organism>
<dbReference type="AlphaFoldDB" id="A0A9P6Y075"/>